<dbReference type="AlphaFoldDB" id="A0A9W3A1Q8"/>
<dbReference type="Gene3D" id="2.40.160.110">
    <property type="match status" value="1"/>
</dbReference>
<dbReference type="PANTHER" id="PTHR11506:SF35">
    <property type="entry name" value="LYSOSOME-ASSOCIATED MEMBRANE GLYCOPROTEIN 5"/>
    <property type="match status" value="1"/>
</dbReference>
<evidence type="ECO:0000256" key="4">
    <source>
        <dbReference type="ARBA" id="ARBA00004279"/>
    </source>
</evidence>
<keyword evidence="10" id="KW-0770">Synapse</keyword>
<feature type="domain" description="Lysosome-associated membrane glycoprotein 2-like luminal" evidence="22">
    <location>
        <begin position="71"/>
        <end position="233"/>
    </location>
</feature>
<sequence length="297" mass="32500">MYSKFRNRFISVILVLAGICSYSHGNGTVFTNLEEPIFGITDTVKFGSEDGSGEGEITGSEDQGTALPHLVVADGNGHPCLLATLNATLQVYYRVPEVIVHETYIAFADIQLPVDVSAQGVCAPDASSLLLDWGNATFYVNMTFTRKESEIKGENSTWSLTSISVTYNLSNTDIFKASTTKETVTVDRQRLSLFGTQVGNTHACDQDIDVQLGSIDRGVKLTFHNVNIAAFGVTSRKYPEGIDYCLKTDHYGPGEEILVPLIVASILSFFAVSIVIGYVITRKVIRIKEQNSYKQMA</sequence>
<name>A0A9W3A1Q8_BIOGL</name>
<dbReference type="GO" id="GO:0005765">
    <property type="term" value="C:lysosomal membrane"/>
    <property type="evidence" value="ECO:0007669"/>
    <property type="project" value="TreeGrafter"/>
</dbReference>
<evidence type="ECO:0000256" key="3">
    <source>
        <dbReference type="ARBA" id="ARBA00004172"/>
    </source>
</evidence>
<keyword evidence="14" id="KW-0968">Cytoplasmic vesicle</keyword>
<keyword evidence="9 20" id="KW-1133">Transmembrane helix</keyword>
<evidence type="ECO:0000256" key="17">
    <source>
        <dbReference type="ARBA" id="ARBA00060492"/>
    </source>
</evidence>
<dbReference type="OrthoDB" id="10037042at2759"/>
<evidence type="ECO:0000256" key="21">
    <source>
        <dbReference type="SAM" id="SignalP"/>
    </source>
</evidence>
<proteinExistence type="inferred from homology"/>
<dbReference type="Pfam" id="PF01299">
    <property type="entry name" value="Lamp2-like_luminal"/>
    <property type="match status" value="1"/>
</dbReference>
<dbReference type="OMA" id="CSQVRMA"/>
<evidence type="ECO:0000256" key="10">
    <source>
        <dbReference type="ARBA" id="ARBA00023018"/>
    </source>
</evidence>
<dbReference type="Proteomes" id="UP001165740">
    <property type="component" value="Chromosome 3"/>
</dbReference>
<keyword evidence="8" id="KW-0967">Endosome</keyword>
<evidence type="ECO:0000256" key="6">
    <source>
        <dbReference type="ARBA" id="ARBA00022692"/>
    </source>
</evidence>
<evidence type="ECO:0000256" key="2">
    <source>
        <dbReference type="ARBA" id="ARBA00004158"/>
    </source>
</evidence>
<reference evidence="24" key="1">
    <citation type="submission" date="2025-08" db="UniProtKB">
        <authorList>
            <consortium name="RefSeq"/>
        </authorList>
    </citation>
    <scope>IDENTIFICATION</scope>
</reference>
<evidence type="ECO:0000256" key="8">
    <source>
        <dbReference type="ARBA" id="ARBA00022753"/>
    </source>
</evidence>
<dbReference type="RefSeq" id="XP_055881109.1">
    <property type="nucleotide sequence ID" value="XM_056025134.1"/>
</dbReference>
<dbReference type="PANTHER" id="PTHR11506">
    <property type="entry name" value="LYSOSOME-ASSOCIATED MEMBRANE GLYCOPROTEIN"/>
    <property type="match status" value="1"/>
</dbReference>
<evidence type="ECO:0000256" key="15">
    <source>
        <dbReference type="ARBA" id="ARBA00029428"/>
    </source>
</evidence>
<keyword evidence="12" id="KW-0325">Glycoprotein</keyword>
<evidence type="ECO:0000256" key="20">
    <source>
        <dbReference type="SAM" id="Phobius"/>
    </source>
</evidence>
<keyword evidence="6 20" id="KW-0812">Transmembrane</keyword>
<dbReference type="GO" id="GO:0031902">
    <property type="term" value="C:late endosome membrane"/>
    <property type="evidence" value="ECO:0007669"/>
    <property type="project" value="TreeGrafter"/>
</dbReference>
<evidence type="ECO:0000256" key="9">
    <source>
        <dbReference type="ARBA" id="ARBA00022989"/>
    </source>
</evidence>
<dbReference type="GeneID" id="106055407"/>
<evidence type="ECO:0000256" key="11">
    <source>
        <dbReference type="ARBA" id="ARBA00023136"/>
    </source>
</evidence>
<comment type="similarity">
    <text evidence="5">Belongs to the LAMP family.</text>
</comment>
<evidence type="ECO:0000256" key="12">
    <source>
        <dbReference type="ARBA" id="ARBA00023180"/>
    </source>
</evidence>
<evidence type="ECO:0000256" key="14">
    <source>
        <dbReference type="ARBA" id="ARBA00023329"/>
    </source>
</evidence>
<dbReference type="GO" id="GO:0005886">
    <property type="term" value="C:plasma membrane"/>
    <property type="evidence" value="ECO:0007669"/>
    <property type="project" value="UniProtKB-SubCell"/>
</dbReference>
<evidence type="ECO:0000256" key="16">
    <source>
        <dbReference type="ARBA" id="ARBA00053950"/>
    </source>
</evidence>
<evidence type="ECO:0000256" key="5">
    <source>
        <dbReference type="ARBA" id="ARBA00009644"/>
    </source>
</evidence>
<evidence type="ECO:0000256" key="19">
    <source>
        <dbReference type="ARBA" id="ARBA00076257"/>
    </source>
</evidence>
<comment type="subcellular location">
    <subcellularLocation>
        <location evidence="4">Cell projection</location>
        <location evidence="4">Dendrite</location>
    </subcellularLocation>
    <subcellularLocation>
        <location evidence="17">Cell projection</location>
        <location evidence="17">Growth cone membrane</location>
        <topology evidence="17">Single-pass type I membrane protein</topology>
    </subcellularLocation>
    <subcellularLocation>
        <location evidence="15">Cytoplasmic vesicle</location>
        <location evidence="15">Secretory vesicle</location>
        <location evidence="15">Synaptic vesicle membrane</location>
        <topology evidence="15">Single-pass type I membrane protein</topology>
    </subcellularLocation>
    <subcellularLocation>
        <location evidence="2">Early endosome membrane</location>
        <topology evidence="2">Single-pass type I membrane protein</topology>
    </subcellularLocation>
    <subcellularLocation>
        <location evidence="1">Endoplasmic reticulum-Golgi intermediate compartment membrane</location>
        <topology evidence="1">Single-pass type I membrane protein</topology>
    </subcellularLocation>
    <subcellularLocation>
        <location evidence="3">Recycling endosome</location>
    </subcellularLocation>
</comment>
<protein>
    <recommendedName>
        <fullName evidence="18">Lysosome-associated membrane glycoprotein 5</fullName>
    </recommendedName>
    <alternativeName>
        <fullName evidence="19">Lysosome-associated membrane protein 5</fullName>
    </alternativeName>
</protein>
<evidence type="ECO:0000259" key="22">
    <source>
        <dbReference type="Pfam" id="PF01299"/>
    </source>
</evidence>
<evidence type="ECO:0000256" key="7">
    <source>
        <dbReference type="ARBA" id="ARBA00022729"/>
    </source>
</evidence>
<keyword evidence="23" id="KW-1185">Reference proteome</keyword>
<dbReference type="InterPro" id="IPR002000">
    <property type="entry name" value="Lysosome-assoc_membr_glycop"/>
</dbReference>
<comment type="function">
    <text evidence="16">Plays a role in short-term synaptic plasticity in a subset of GABAergic neurons in the brain.</text>
</comment>
<evidence type="ECO:0000256" key="13">
    <source>
        <dbReference type="ARBA" id="ARBA00023273"/>
    </source>
</evidence>
<evidence type="ECO:0000313" key="24">
    <source>
        <dbReference type="RefSeq" id="XP_055881109.1"/>
    </source>
</evidence>
<keyword evidence="13" id="KW-0966">Cell projection</keyword>
<accession>A0A9W3A1Q8</accession>
<keyword evidence="11 20" id="KW-0472">Membrane</keyword>
<dbReference type="InterPro" id="IPR048528">
    <property type="entry name" value="Lamp2-like_luminal"/>
</dbReference>
<keyword evidence="7 21" id="KW-0732">Signal</keyword>
<evidence type="ECO:0000256" key="1">
    <source>
        <dbReference type="ARBA" id="ARBA00004151"/>
    </source>
</evidence>
<organism evidence="23 24">
    <name type="scientific">Biomphalaria glabrata</name>
    <name type="common">Bloodfluke planorb</name>
    <name type="synonym">Freshwater snail</name>
    <dbReference type="NCBI Taxonomy" id="6526"/>
    <lineage>
        <taxon>Eukaryota</taxon>
        <taxon>Metazoa</taxon>
        <taxon>Spiralia</taxon>
        <taxon>Lophotrochozoa</taxon>
        <taxon>Mollusca</taxon>
        <taxon>Gastropoda</taxon>
        <taxon>Heterobranchia</taxon>
        <taxon>Euthyneura</taxon>
        <taxon>Panpulmonata</taxon>
        <taxon>Hygrophila</taxon>
        <taxon>Lymnaeoidea</taxon>
        <taxon>Planorbidae</taxon>
        <taxon>Biomphalaria</taxon>
    </lineage>
</organism>
<gene>
    <name evidence="24" type="primary">LOC106055407</name>
</gene>
<feature type="transmembrane region" description="Helical" evidence="20">
    <location>
        <begin position="257"/>
        <end position="280"/>
    </location>
</feature>
<feature type="chain" id="PRO_5040844123" description="Lysosome-associated membrane glycoprotein 5" evidence="21">
    <location>
        <begin position="26"/>
        <end position="297"/>
    </location>
</feature>
<dbReference type="GO" id="GO:0072594">
    <property type="term" value="P:establishment of protein localization to organelle"/>
    <property type="evidence" value="ECO:0007669"/>
    <property type="project" value="TreeGrafter"/>
</dbReference>
<evidence type="ECO:0000313" key="23">
    <source>
        <dbReference type="Proteomes" id="UP001165740"/>
    </source>
</evidence>
<feature type="signal peptide" evidence="21">
    <location>
        <begin position="1"/>
        <end position="25"/>
    </location>
</feature>
<evidence type="ECO:0000256" key="18">
    <source>
        <dbReference type="ARBA" id="ARBA00074379"/>
    </source>
</evidence>